<evidence type="ECO:0008006" key="6">
    <source>
        <dbReference type="Google" id="ProtNLM"/>
    </source>
</evidence>
<dbReference type="GO" id="GO:0006508">
    <property type="term" value="P:proteolysis"/>
    <property type="evidence" value="ECO:0007669"/>
    <property type="project" value="UniProtKB-KW"/>
</dbReference>
<keyword evidence="2" id="KW-0479">Metal-binding</keyword>
<sequence length="495" mass="56186">MKEVYAVPDRHIRYAATKAFFGTKMTEGSSVREHGIKMLSLVEKLEDLQAGLDNDTYSDVILQSLPPSYDLFVINYNMNGLEKSINELINMLVQYEATTKKSEPLVLVGEASTSKAKGKGARCWKRKKGKAKTAASALSAPVTPVGMGKGKWKVGSKPNKANDVCIHCQEKGHWKRECPKLLSSAGTFVIEVNMITNSASWVLDTGCGAHICNDLPALERSRKLSRDKVVLKFGDGKAVAAEAVGIVHLVVSDQVRIELKDCYYVPSMIKNIISISLLDNANFIMVLYILQQHDLIMTAQNKCKMDNQENEQIWHARLGHISQDRIKREDDQEALCGTKYACQRSVGFDPFRRLRATEYTSQRWVFLLHSLYNDHSRYSYVYLMRYKFEAFRRFKEFRFEVENQTGHKIKTLRSDRGGEYLSGEFLDYLKENGILSQWTPPGTPQLNGIFERRNQTLLDMVRSMMSFTELPLSFWGYALETIAKLLNIAPSKTVA</sequence>
<dbReference type="Gene3D" id="4.10.60.10">
    <property type="entry name" value="Zinc finger, CCHC-type"/>
    <property type="match status" value="1"/>
</dbReference>
<dbReference type="SUPFAM" id="SSF53098">
    <property type="entry name" value="Ribonuclease H-like"/>
    <property type="match status" value="1"/>
</dbReference>
<evidence type="ECO:0000256" key="1">
    <source>
        <dbReference type="ARBA" id="ARBA00022670"/>
    </source>
</evidence>
<dbReference type="GO" id="GO:0015074">
    <property type="term" value="P:DNA integration"/>
    <property type="evidence" value="ECO:0007669"/>
    <property type="project" value="InterPro"/>
</dbReference>
<dbReference type="GO" id="GO:0008233">
    <property type="term" value="F:peptidase activity"/>
    <property type="evidence" value="ECO:0007669"/>
    <property type="project" value="UniProtKB-KW"/>
</dbReference>
<dbReference type="SMART" id="SM00343">
    <property type="entry name" value="ZnF_C2HC"/>
    <property type="match status" value="1"/>
</dbReference>
<dbReference type="InterPro" id="IPR054722">
    <property type="entry name" value="PolX-like_BBD"/>
</dbReference>
<dbReference type="GO" id="GO:0003676">
    <property type="term" value="F:nucleic acid binding"/>
    <property type="evidence" value="ECO:0007669"/>
    <property type="project" value="InterPro"/>
</dbReference>
<keyword evidence="2" id="KW-0862">Zinc</keyword>
<reference evidence="5" key="1">
    <citation type="submission" date="2020-06" db="EMBL/GenBank/DDBJ databases">
        <authorList>
            <person name="Li T."/>
            <person name="Hu X."/>
            <person name="Zhang T."/>
            <person name="Song X."/>
            <person name="Zhang H."/>
            <person name="Dai N."/>
            <person name="Sheng W."/>
            <person name="Hou X."/>
            <person name="Wei L."/>
        </authorList>
    </citation>
    <scope>NUCLEOTIDE SEQUENCE</scope>
    <source>
        <strain evidence="5">KEN1</strain>
        <tissue evidence="5">Leaf</tissue>
    </source>
</reference>
<dbReference type="InterPro" id="IPR036397">
    <property type="entry name" value="RNaseH_sf"/>
</dbReference>
<dbReference type="EMBL" id="JACGWN010000014">
    <property type="protein sequence ID" value="KAL0405826.1"/>
    <property type="molecule type" value="Genomic_DNA"/>
</dbReference>
<evidence type="ECO:0000256" key="2">
    <source>
        <dbReference type="PROSITE-ProRule" id="PRU00047"/>
    </source>
</evidence>
<dbReference type="InterPro" id="IPR036875">
    <property type="entry name" value="Znf_CCHC_sf"/>
</dbReference>
<evidence type="ECO:0000313" key="5">
    <source>
        <dbReference type="EMBL" id="KAL0405826.1"/>
    </source>
</evidence>
<keyword evidence="1" id="KW-0645">Protease</keyword>
<reference evidence="5" key="2">
    <citation type="journal article" date="2024" name="Plant">
        <title>Genomic evolution and insights into agronomic trait innovations of Sesamum species.</title>
        <authorList>
            <person name="Miao H."/>
            <person name="Wang L."/>
            <person name="Qu L."/>
            <person name="Liu H."/>
            <person name="Sun Y."/>
            <person name="Le M."/>
            <person name="Wang Q."/>
            <person name="Wei S."/>
            <person name="Zheng Y."/>
            <person name="Lin W."/>
            <person name="Duan Y."/>
            <person name="Cao H."/>
            <person name="Xiong S."/>
            <person name="Wang X."/>
            <person name="Wei L."/>
            <person name="Li C."/>
            <person name="Ma Q."/>
            <person name="Ju M."/>
            <person name="Zhao R."/>
            <person name="Li G."/>
            <person name="Mu C."/>
            <person name="Tian Q."/>
            <person name="Mei H."/>
            <person name="Zhang T."/>
            <person name="Gao T."/>
            <person name="Zhang H."/>
        </authorList>
    </citation>
    <scope>NUCLEOTIDE SEQUENCE</scope>
    <source>
        <strain evidence="5">KEN1</strain>
    </source>
</reference>
<dbReference type="Pfam" id="PF22936">
    <property type="entry name" value="Pol_BBD"/>
    <property type="match status" value="1"/>
</dbReference>
<dbReference type="PANTHER" id="PTHR42648">
    <property type="entry name" value="TRANSPOSASE, PUTATIVE-RELATED"/>
    <property type="match status" value="1"/>
</dbReference>
<dbReference type="InterPro" id="IPR001584">
    <property type="entry name" value="Integrase_cat-core"/>
</dbReference>
<dbReference type="AlphaFoldDB" id="A0AAW2TQI4"/>
<protein>
    <recommendedName>
        <fullName evidence="6">Gag-pol polyprotein</fullName>
    </recommendedName>
</protein>
<dbReference type="PROSITE" id="PS50158">
    <property type="entry name" value="ZF_CCHC"/>
    <property type="match status" value="1"/>
</dbReference>
<proteinExistence type="predicted"/>
<dbReference type="Pfam" id="PF14223">
    <property type="entry name" value="Retrotran_gag_2"/>
    <property type="match status" value="1"/>
</dbReference>
<organism evidence="5">
    <name type="scientific">Sesamum latifolium</name>
    <dbReference type="NCBI Taxonomy" id="2727402"/>
    <lineage>
        <taxon>Eukaryota</taxon>
        <taxon>Viridiplantae</taxon>
        <taxon>Streptophyta</taxon>
        <taxon>Embryophyta</taxon>
        <taxon>Tracheophyta</taxon>
        <taxon>Spermatophyta</taxon>
        <taxon>Magnoliopsida</taxon>
        <taxon>eudicotyledons</taxon>
        <taxon>Gunneridae</taxon>
        <taxon>Pentapetalae</taxon>
        <taxon>asterids</taxon>
        <taxon>lamiids</taxon>
        <taxon>Lamiales</taxon>
        <taxon>Pedaliaceae</taxon>
        <taxon>Sesamum</taxon>
    </lineage>
</organism>
<name>A0AAW2TQI4_9LAMI</name>
<evidence type="ECO:0000259" key="3">
    <source>
        <dbReference type="PROSITE" id="PS50158"/>
    </source>
</evidence>
<feature type="domain" description="CCHC-type" evidence="3">
    <location>
        <begin position="165"/>
        <end position="180"/>
    </location>
</feature>
<accession>A0AAW2TQI4</accession>
<dbReference type="InterPro" id="IPR039537">
    <property type="entry name" value="Retrotran_Ty1/copia-like"/>
</dbReference>
<dbReference type="GO" id="GO:0008270">
    <property type="term" value="F:zinc ion binding"/>
    <property type="evidence" value="ECO:0007669"/>
    <property type="project" value="UniProtKB-KW"/>
</dbReference>
<comment type="caution">
    <text evidence="5">The sequence shown here is derived from an EMBL/GenBank/DDBJ whole genome shotgun (WGS) entry which is preliminary data.</text>
</comment>
<dbReference type="PROSITE" id="PS50994">
    <property type="entry name" value="INTEGRASE"/>
    <property type="match status" value="1"/>
</dbReference>
<gene>
    <name evidence="5" type="ORF">Slati_3896500</name>
</gene>
<dbReference type="InterPro" id="IPR012337">
    <property type="entry name" value="RNaseH-like_sf"/>
</dbReference>
<keyword evidence="1" id="KW-0378">Hydrolase</keyword>
<dbReference type="InterPro" id="IPR001878">
    <property type="entry name" value="Znf_CCHC"/>
</dbReference>
<dbReference type="PANTHER" id="PTHR42648:SF27">
    <property type="entry name" value="RNA-DIRECTED DNA POLYMERASE"/>
    <property type="match status" value="1"/>
</dbReference>
<evidence type="ECO:0000259" key="4">
    <source>
        <dbReference type="PROSITE" id="PS50994"/>
    </source>
</evidence>
<dbReference type="Gene3D" id="3.30.420.10">
    <property type="entry name" value="Ribonuclease H-like superfamily/Ribonuclease H"/>
    <property type="match status" value="1"/>
</dbReference>
<feature type="domain" description="Integrase catalytic" evidence="4">
    <location>
        <begin position="346"/>
        <end position="495"/>
    </location>
</feature>
<dbReference type="SUPFAM" id="SSF57756">
    <property type="entry name" value="Retrovirus zinc finger-like domains"/>
    <property type="match status" value="1"/>
</dbReference>
<keyword evidence="2" id="KW-0863">Zinc-finger</keyword>